<protein>
    <submittedName>
        <fullName evidence="3">Triadin-like</fullName>
    </submittedName>
</protein>
<dbReference type="PaxDb" id="121845-A0A1S4ELN3"/>
<evidence type="ECO:0000313" key="2">
    <source>
        <dbReference type="Proteomes" id="UP000079169"/>
    </source>
</evidence>
<name>A0A1S4ELN3_DIACI</name>
<reference evidence="3" key="1">
    <citation type="submission" date="2025-08" db="UniProtKB">
        <authorList>
            <consortium name="RefSeq"/>
        </authorList>
    </citation>
    <scope>IDENTIFICATION</scope>
</reference>
<dbReference type="AlphaFoldDB" id="A0A1S4ELN3"/>
<gene>
    <name evidence="3" type="primary">LOC108253498</name>
</gene>
<organism evidence="2 3">
    <name type="scientific">Diaphorina citri</name>
    <name type="common">Asian citrus psyllid</name>
    <dbReference type="NCBI Taxonomy" id="121845"/>
    <lineage>
        <taxon>Eukaryota</taxon>
        <taxon>Metazoa</taxon>
        <taxon>Ecdysozoa</taxon>
        <taxon>Arthropoda</taxon>
        <taxon>Hexapoda</taxon>
        <taxon>Insecta</taxon>
        <taxon>Pterygota</taxon>
        <taxon>Neoptera</taxon>
        <taxon>Paraneoptera</taxon>
        <taxon>Hemiptera</taxon>
        <taxon>Sternorrhyncha</taxon>
        <taxon>Psylloidea</taxon>
        <taxon>Psyllidae</taxon>
        <taxon>Diaphorininae</taxon>
        <taxon>Diaphorina</taxon>
    </lineage>
</organism>
<evidence type="ECO:0000256" key="1">
    <source>
        <dbReference type="SAM" id="MobiDB-lite"/>
    </source>
</evidence>
<feature type="region of interest" description="Disordered" evidence="1">
    <location>
        <begin position="1"/>
        <end position="110"/>
    </location>
</feature>
<dbReference type="GeneID" id="108253498"/>
<sequence>MADDPKSLERKPEQETGKENIDSDKNDSINKETDKNDKKEDEEYEEKVPVRRRRKAHDPKSLERKPEQETGKENIDSDKNDSINKETDKNDKKEDEEYEEKSEDFSGVWSKKQGKNFTATKCEDMVQPTIQLFRIAQHSALGPLKTAKLGAKPTSKTRWAVPVRNQKEKSSDYRSMLDDFKICEWKDCGSPKMKSMNSNN</sequence>
<evidence type="ECO:0000313" key="3">
    <source>
        <dbReference type="RefSeq" id="XP_017303075.1"/>
    </source>
</evidence>
<feature type="compositionally biased region" description="Basic and acidic residues" evidence="1">
    <location>
        <begin position="58"/>
        <end position="95"/>
    </location>
</feature>
<feature type="compositionally biased region" description="Basic and acidic residues" evidence="1">
    <location>
        <begin position="1"/>
        <end position="49"/>
    </location>
</feature>
<accession>A0A1S4ELN3</accession>
<dbReference type="KEGG" id="dci:108253498"/>
<proteinExistence type="predicted"/>
<keyword evidence="2" id="KW-1185">Reference proteome</keyword>
<dbReference type="Proteomes" id="UP000079169">
    <property type="component" value="Unplaced"/>
</dbReference>
<dbReference type="RefSeq" id="XP_017303075.1">
    <property type="nucleotide sequence ID" value="XM_017447586.1"/>
</dbReference>